<proteinExistence type="predicted"/>
<dbReference type="PANTHER" id="PTHR43767">
    <property type="entry name" value="LONG-CHAIN-FATTY-ACID--COA LIGASE"/>
    <property type="match status" value="1"/>
</dbReference>
<evidence type="ECO:0000259" key="1">
    <source>
        <dbReference type="Pfam" id="PF00501"/>
    </source>
</evidence>
<dbReference type="EMBL" id="JAENIL010000014">
    <property type="protein sequence ID" value="MBK1877011.1"/>
    <property type="molecule type" value="Genomic_DNA"/>
</dbReference>
<name>A0A934VKS9_9BACT</name>
<dbReference type="Gene3D" id="3.30.300.30">
    <property type="match status" value="1"/>
</dbReference>
<gene>
    <name evidence="3" type="ORF">JIN87_09040</name>
</gene>
<dbReference type="InterPro" id="IPR000873">
    <property type="entry name" value="AMP-dep_synth/lig_dom"/>
</dbReference>
<dbReference type="Pfam" id="PF13193">
    <property type="entry name" value="AMP-binding_C"/>
    <property type="match status" value="1"/>
</dbReference>
<feature type="domain" description="AMP-binding enzyme C-terminal" evidence="2">
    <location>
        <begin position="379"/>
        <end position="453"/>
    </location>
</feature>
<feature type="domain" description="AMP-dependent synthetase/ligase" evidence="1">
    <location>
        <begin position="114"/>
        <end position="333"/>
    </location>
</feature>
<accession>A0A934VKS9</accession>
<keyword evidence="4" id="KW-1185">Reference proteome</keyword>
<organism evidence="3 4">
    <name type="scientific">Pelagicoccus mobilis</name>
    <dbReference type="NCBI Taxonomy" id="415221"/>
    <lineage>
        <taxon>Bacteria</taxon>
        <taxon>Pseudomonadati</taxon>
        <taxon>Verrucomicrobiota</taxon>
        <taxon>Opitutia</taxon>
        <taxon>Puniceicoccales</taxon>
        <taxon>Pelagicoccaceae</taxon>
        <taxon>Pelagicoccus</taxon>
    </lineage>
</organism>
<dbReference type="InterPro" id="IPR045851">
    <property type="entry name" value="AMP-bd_C_sf"/>
</dbReference>
<dbReference type="PANTHER" id="PTHR43767:SF1">
    <property type="entry name" value="NONRIBOSOMAL PEPTIDE SYNTHASE PES1 (EUROFUNG)-RELATED"/>
    <property type="match status" value="1"/>
</dbReference>
<dbReference type="InterPro" id="IPR025110">
    <property type="entry name" value="AMP-bd_C"/>
</dbReference>
<dbReference type="RefSeq" id="WP_200355228.1">
    <property type="nucleotide sequence ID" value="NZ_JAENIL010000014.1"/>
</dbReference>
<evidence type="ECO:0000259" key="2">
    <source>
        <dbReference type="Pfam" id="PF13193"/>
    </source>
</evidence>
<dbReference type="AlphaFoldDB" id="A0A934VKS9"/>
<dbReference type="Gene3D" id="3.40.50.12780">
    <property type="entry name" value="N-terminal domain of ligase-like"/>
    <property type="match status" value="1"/>
</dbReference>
<dbReference type="GO" id="GO:0016878">
    <property type="term" value="F:acid-thiol ligase activity"/>
    <property type="evidence" value="ECO:0007669"/>
    <property type="project" value="UniProtKB-ARBA"/>
</dbReference>
<evidence type="ECO:0000313" key="4">
    <source>
        <dbReference type="Proteomes" id="UP000617628"/>
    </source>
</evidence>
<dbReference type="InterPro" id="IPR050237">
    <property type="entry name" value="ATP-dep_AMP-bd_enzyme"/>
</dbReference>
<sequence>MEPDLDRLFDFESHGGLFPQFEGAWDSVYESAHRIAEEICGKRDGRARVAILATHPLSFTALFLAFARKEIDLFLFNPTWGRVELDTARRIADLHAEIRDSDAGVFEYELAAASAEEVQMGVNKLRVMIPTGGSTGRIRFAIHDWTTLAAATYGFQQHISCNRMAGHCVLPLYHVSGFMQLVRALLTIGKVVFGTLDTFTDVHRLLKGEKREVRFLSVVATQLERLLRSEDHIAELKEYRAVFLGGGPAPIGLLEKARDLKIPVALTYGMTETAAQVATLLPEQFLAGELHQGRALPHVKLDIVDEEQTNTRKAVDEIGLIQVLGTSLFRGYFGDRPDPSDVSIITTDLGKLDAQGHLSVLGRADRVVITGGEKVNLREIELAFEKSGLVRDVSAFGREDDEWGQILAVAYVPQDQGVGEELLKEMIGRELSRFKMPKKWIRLESIPRNEAGKALLNKLPA</sequence>
<dbReference type="InterPro" id="IPR042099">
    <property type="entry name" value="ANL_N_sf"/>
</dbReference>
<reference evidence="3" key="1">
    <citation type="submission" date="2021-01" db="EMBL/GenBank/DDBJ databases">
        <title>Modified the classification status of verrucomicrobia.</title>
        <authorList>
            <person name="Feng X."/>
        </authorList>
    </citation>
    <scope>NUCLEOTIDE SEQUENCE</scope>
    <source>
        <strain evidence="3">KCTC 13126</strain>
    </source>
</reference>
<comment type="caution">
    <text evidence="3">The sequence shown here is derived from an EMBL/GenBank/DDBJ whole genome shotgun (WGS) entry which is preliminary data.</text>
</comment>
<evidence type="ECO:0000313" key="3">
    <source>
        <dbReference type="EMBL" id="MBK1877011.1"/>
    </source>
</evidence>
<dbReference type="Proteomes" id="UP000617628">
    <property type="component" value="Unassembled WGS sequence"/>
</dbReference>
<dbReference type="Pfam" id="PF00501">
    <property type="entry name" value="AMP-binding"/>
    <property type="match status" value="1"/>
</dbReference>
<protein>
    <submittedName>
        <fullName evidence="3">AMP-binding protein</fullName>
    </submittedName>
</protein>
<dbReference type="SUPFAM" id="SSF56801">
    <property type="entry name" value="Acetyl-CoA synthetase-like"/>
    <property type="match status" value="1"/>
</dbReference>